<organism evidence="4 5">
    <name type="scientific">Sarocladium strictum</name>
    <name type="common">Black bundle disease fungus</name>
    <name type="synonym">Acremonium strictum</name>
    <dbReference type="NCBI Taxonomy" id="5046"/>
    <lineage>
        <taxon>Eukaryota</taxon>
        <taxon>Fungi</taxon>
        <taxon>Dikarya</taxon>
        <taxon>Ascomycota</taxon>
        <taxon>Pezizomycotina</taxon>
        <taxon>Sordariomycetes</taxon>
        <taxon>Hypocreomycetidae</taxon>
        <taxon>Hypocreales</taxon>
        <taxon>Sarocladiaceae</taxon>
        <taxon>Sarocladium</taxon>
    </lineage>
</organism>
<feature type="domain" description="Pyrroloquinoline quinone-dependent pyranose dehydrogenase beta-propeller" evidence="3">
    <location>
        <begin position="37"/>
        <end position="423"/>
    </location>
</feature>
<comment type="caution">
    <text evidence="4">The sequence shown here is derived from an EMBL/GenBank/DDBJ whole genome shotgun (WGS) entry which is preliminary data.</text>
</comment>
<sequence length="480" mass="51280">MPTSPTASSILLALLLAATSTTAQSCSNEKSVRYQEPVAADGWSYRLIADGFTRPRGLVFDADGHLLVVDSGVGVVRLRLKDDGGTCLSVEHKSTIIEDDELNHGLALSENGDWIYASSVENVYRWRYTTSGDPSGRQTLVTNMTNGGHSTRTLLLPPSNPNLLLVSRGSDGNDDDGARDINSGRSQLRSFNLSTIDGNSDPIDYINGDVLAWGLRNSVGVAEHPSGGIWTVENSMDNLERDGKDIHKDNPGEEMNYHGMLNESSDETGANYGYPVCLALWSTDNFPARGALTTGDQFSMEQTRQISDQKCNDDYISPRLTFQAHTAPLDIKFNQNGSEAFISFHGSWNREDPVGYNIASVSFSSGQPSANKSSTTAAKPILSNKDLSKCPDECFRPVGLAWDKEGRLFFSSDSTGEVFVLQKDSGSGGSGGGGGNAGGSGNDQGADSGDDEDSVPGLYSTRSAVWAVTFAAIVVGMLLA</sequence>
<evidence type="ECO:0000313" key="4">
    <source>
        <dbReference type="EMBL" id="KAK0385176.1"/>
    </source>
</evidence>
<feature type="region of interest" description="Disordered" evidence="1">
    <location>
        <begin position="421"/>
        <end position="455"/>
    </location>
</feature>
<dbReference type="Gene3D" id="2.120.10.30">
    <property type="entry name" value="TolB, C-terminal domain"/>
    <property type="match status" value="1"/>
</dbReference>
<accession>A0AA39GDI1</accession>
<dbReference type="Pfam" id="PF22807">
    <property type="entry name" value="TrAA12"/>
    <property type="match status" value="1"/>
</dbReference>
<feature type="signal peptide" evidence="2">
    <location>
        <begin position="1"/>
        <end position="23"/>
    </location>
</feature>
<evidence type="ECO:0000313" key="5">
    <source>
        <dbReference type="Proteomes" id="UP001175261"/>
    </source>
</evidence>
<dbReference type="Proteomes" id="UP001175261">
    <property type="component" value="Unassembled WGS sequence"/>
</dbReference>
<protein>
    <recommendedName>
        <fullName evidence="3">Pyrroloquinoline quinone-dependent pyranose dehydrogenase beta-propeller domain-containing protein</fullName>
    </recommendedName>
</protein>
<gene>
    <name evidence="4" type="ORF">NLU13_7654</name>
</gene>
<keyword evidence="5" id="KW-1185">Reference proteome</keyword>
<proteinExistence type="predicted"/>
<dbReference type="SUPFAM" id="SSF50952">
    <property type="entry name" value="Soluble quinoprotein glucose dehydrogenase"/>
    <property type="match status" value="1"/>
</dbReference>
<dbReference type="InterPro" id="IPR054539">
    <property type="entry name" value="Beta-prop_PDH"/>
</dbReference>
<reference evidence="4" key="1">
    <citation type="submission" date="2022-10" db="EMBL/GenBank/DDBJ databases">
        <title>Determination and structural analysis of whole genome sequence of Sarocladium strictum F4-1.</title>
        <authorList>
            <person name="Hu L."/>
            <person name="Jiang Y."/>
        </authorList>
    </citation>
    <scope>NUCLEOTIDE SEQUENCE</scope>
    <source>
        <strain evidence="4">F4-1</strain>
    </source>
</reference>
<dbReference type="InterPro" id="IPR011041">
    <property type="entry name" value="Quinoprot_gluc/sorb_DH_b-prop"/>
</dbReference>
<evidence type="ECO:0000256" key="2">
    <source>
        <dbReference type="SAM" id="SignalP"/>
    </source>
</evidence>
<evidence type="ECO:0000256" key="1">
    <source>
        <dbReference type="SAM" id="MobiDB-lite"/>
    </source>
</evidence>
<dbReference type="InterPro" id="IPR011042">
    <property type="entry name" value="6-blade_b-propeller_TolB-like"/>
</dbReference>
<feature type="compositionally biased region" description="Gly residues" evidence="1">
    <location>
        <begin position="426"/>
        <end position="442"/>
    </location>
</feature>
<evidence type="ECO:0000259" key="3">
    <source>
        <dbReference type="Pfam" id="PF22807"/>
    </source>
</evidence>
<dbReference type="AlphaFoldDB" id="A0AA39GDI1"/>
<feature type="chain" id="PRO_5041290291" description="Pyrroloquinoline quinone-dependent pyranose dehydrogenase beta-propeller domain-containing protein" evidence="2">
    <location>
        <begin position="24"/>
        <end position="480"/>
    </location>
</feature>
<keyword evidence="2" id="KW-0732">Signal</keyword>
<dbReference type="EMBL" id="JAPDFR010000007">
    <property type="protein sequence ID" value="KAK0385176.1"/>
    <property type="molecule type" value="Genomic_DNA"/>
</dbReference>
<name>A0AA39GDI1_SARSR</name>